<evidence type="ECO:0000313" key="6">
    <source>
        <dbReference type="EMBL" id="EEP60076.1"/>
    </source>
</evidence>
<feature type="transmembrane region" description="Helical" evidence="4">
    <location>
        <begin position="205"/>
        <end position="225"/>
    </location>
</feature>
<dbReference type="PANTHER" id="PTHR43179">
    <property type="entry name" value="RHAMNOSYLTRANSFERASE WBBL"/>
    <property type="match status" value="1"/>
</dbReference>
<feature type="non-terminal residue" evidence="6">
    <location>
        <position position="1"/>
    </location>
</feature>
<keyword evidence="7" id="KW-1185">Reference proteome</keyword>
<evidence type="ECO:0000259" key="5">
    <source>
        <dbReference type="Pfam" id="PF00535"/>
    </source>
</evidence>
<dbReference type="PANTHER" id="PTHR43179:SF12">
    <property type="entry name" value="GALACTOFURANOSYLTRANSFERASE GLFT2"/>
    <property type="match status" value="1"/>
</dbReference>
<dbReference type="OrthoDB" id="9771846at2"/>
<gene>
    <name evidence="6" type="ORF">SULYE_1423</name>
</gene>
<organism evidence="6 7">
    <name type="scientific">Sulfurihydrogenibium yellowstonense SS-5</name>
    <dbReference type="NCBI Taxonomy" id="432331"/>
    <lineage>
        <taxon>Bacteria</taxon>
        <taxon>Pseudomonadati</taxon>
        <taxon>Aquificota</taxon>
        <taxon>Aquificia</taxon>
        <taxon>Aquificales</taxon>
        <taxon>Hydrogenothermaceae</taxon>
        <taxon>Sulfurihydrogenibium</taxon>
    </lineage>
</organism>
<sequence length="249" mass="28114">TEEALKNKMPKDITSKYPLVFLQSGDNLGFAGGNNTGIRYALVKNDFEYIWLLNNDTVIRKDSLIKLVEFAEKNNTGISGSVLMYYDSPNTVQTYGGHINKFLGTSHRILKKEQIKDKLNYIVGASFLINRKVIEKIGLLPEVYFLYYEETDYCFNASKNGFSLGVALDSVVYHKEGQSTGASKKLKSEIDALSLTNRIKFHKKYLGGGIGLWLGMVLAFFIRIGKGQVDTIWKMMRINKTLNLNSKKP</sequence>
<dbReference type="RefSeq" id="WP_007547762.1">
    <property type="nucleotide sequence ID" value="NZ_ABZS01000155.1"/>
</dbReference>
<dbReference type="AlphaFoldDB" id="C4FLG9"/>
<protein>
    <submittedName>
        <fullName evidence="6">Rhamnosyl transferase</fullName>
    </submittedName>
</protein>
<dbReference type="InterPro" id="IPR029044">
    <property type="entry name" value="Nucleotide-diphossugar_trans"/>
</dbReference>
<evidence type="ECO:0000256" key="2">
    <source>
        <dbReference type="ARBA" id="ARBA00022676"/>
    </source>
</evidence>
<keyword evidence="3 6" id="KW-0808">Transferase</keyword>
<dbReference type="SUPFAM" id="SSF53448">
    <property type="entry name" value="Nucleotide-diphospho-sugar transferases"/>
    <property type="match status" value="1"/>
</dbReference>
<dbReference type="Pfam" id="PF00535">
    <property type="entry name" value="Glycos_transf_2"/>
    <property type="match status" value="1"/>
</dbReference>
<accession>C4FLG9</accession>
<keyword evidence="2" id="KW-0328">Glycosyltransferase</keyword>
<keyword evidence="4" id="KW-0812">Transmembrane</keyword>
<comment type="similarity">
    <text evidence="1">Belongs to the glycosyltransferase 2 family.</text>
</comment>
<feature type="domain" description="Glycosyltransferase 2-like" evidence="5">
    <location>
        <begin position="16"/>
        <end position="138"/>
    </location>
</feature>
<evidence type="ECO:0000256" key="1">
    <source>
        <dbReference type="ARBA" id="ARBA00006739"/>
    </source>
</evidence>
<dbReference type="Gene3D" id="3.90.550.10">
    <property type="entry name" value="Spore Coat Polysaccharide Biosynthesis Protein SpsA, Chain A"/>
    <property type="match status" value="1"/>
</dbReference>
<evidence type="ECO:0000256" key="3">
    <source>
        <dbReference type="ARBA" id="ARBA00022679"/>
    </source>
</evidence>
<reference evidence="6 7" key="1">
    <citation type="submission" date="2009-04" db="EMBL/GenBank/DDBJ databases">
        <authorList>
            <person name="Reysenbach A.-L."/>
            <person name="Heidelberg J.F."/>
            <person name="Nelson W.C."/>
        </authorList>
    </citation>
    <scope>NUCLEOTIDE SEQUENCE [LARGE SCALE GENOMIC DNA]</scope>
    <source>
        <strain evidence="6 7">SS-5</strain>
    </source>
</reference>
<dbReference type="InterPro" id="IPR001173">
    <property type="entry name" value="Glyco_trans_2-like"/>
</dbReference>
<evidence type="ECO:0000313" key="7">
    <source>
        <dbReference type="Proteomes" id="UP000005540"/>
    </source>
</evidence>
<keyword evidence="4" id="KW-0472">Membrane</keyword>
<proteinExistence type="inferred from homology"/>
<comment type="caution">
    <text evidence="6">The sequence shown here is derived from an EMBL/GenBank/DDBJ whole genome shotgun (WGS) entry which is preliminary data.</text>
</comment>
<keyword evidence="4" id="KW-1133">Transmembrane helix</keyword>
<dbReference type="GO" id="GO:0016757">
    <property type="term" value="F:glycosyltransferase activity"/>
    <property type="evidence" value="ECO:0007669"/>
    <property type="project" value="UniProtKB-KW"/>
</dbReference>
<name>C4FLG9_9AQUI</name>
<dbReference type="Proteomes" id="UP000005540">
    <property type="component" value="Unassembled WGS sequence"/>
</dbReference>
<dbReference type="EMBL" id="ABZS01000155">
    <property type="protein sequence ID" value="EEP60076.1"/>
    <property type="molecule type" value="Genomic_DNA"/>
</dbReference>
<evidence type="ECO:0000256" key="4">
    <source>
        <dbReference type="SAM" id="Phobius"/>
    </source>
</evidence>